<keyword evidence="4" id="KW-0347">Helicase</keyword>
<dbReference type="InterPro" id="IPR014001">
    <property type="entry name" value="Helicase_ATP-bd"/>
</dbReference>
<sequence>MDGRSEAPPRVRDPRTIARKYQLELCRKAVEENIIVYLGTGCGKTHIAVLLMYELGHLIRKPSKNVCVFLAPTIPLVRQQAVVIENSTDFKVRCYYGGHRHLKDHDEWNKEIDQCEVLVMTPQILLHNLRHCFIKMDLIALLIFDECHHAQAKKRHPYAQIMKEFYKTDAIKSPRIFGMTASPIIGKEHANLSVKKFCLNGSSMIQQFYLEGQVPISQAFCKHHSFKDKKSSLLWQSVFSEYFNHLES</sequence>
<dbReference type="EMBL" id="CM017879">
    <property type="protein sequence ID" value="KAG1358938.1"/>
    <property type="molecule type" value="Genomic_DNA"/>
</dbReference>
<reference evidence="8" key="2">
    <citation type="submission" date="2019-07" db="EMBL/GenBank/DDBJ databases">
        <authorList>
            <person name="Yang Y."/>
            <person name="Bocs S."/>
            <person name="Baudouin L."/>
        </authorList>
    </citation>
    <scope>NUCLEOTIDE SEQUENCE</scope>
    <source>
        <tissue evidence="8">Spear leaf of Hainan Tall coconut</tissue>
    </source>
</reference>
<dbReference type="PANTHER" id="PTHR14074">
    <property type="entry name" value="HELICASE WITH DEATH DOMAIN-RELATED"/>
    <property type="match status" value="1"/>
</dbReference>
<name>A0A8K0IH53_COCNU</name>
<comment type="similarity">
    <text evidence="6">Belongs to the helicase family. Dicer subfamily.</text>
</comment>
<dbReference type="FunFam" id="3.40.50.300:FF:000628">
    <property type="entry name" value="Endoribonuclease Dicer"/>
    <property type="match status" value="1"/>
</dbReference>
<keyword evidence="9" id="KW-1185">Reference proteome</keyword>
<dbReference type="SUPFAM" id="SSF52540">
    <property type="entry name" value="P-loop containing nucleoside triphosphate hydrolases"/>
    <property type="match status" value="1"/>
</dbReference>
<dbReference type="InterPro" id="IPR011545">
    <property type="entry name" value="DEAD/DEAH_box_helicase_dom"/>
</dbReference>
<dbReference type="Gene3D" id="3.40.50.300">
    <property type="entry name" value="P-loop containing nucleotide triphosphate hydrolases"/>
    <property type="match status" value="1"/>
</dbReference>
<dbReference type="PROSITE" id="PS51192">
    <property type="entry name" value="HELICASE_ATP_BIND_1"/>
    <property type="match status" value="1"/>
</dbReference>
<evidence type="ECO:0000256" key="4">
    <source>
        <dbReference type="ARBA" id="ARBA00022806"/>
    </source>
</evidence>
<gene>
    <name evidence="8" type="ORF">COCNU_08G003840</name>
</gene>
<accession>A0A8K0IH53</accession>
<evidence type="ECO:0000256" key="6">
    <source>
        <dbReference type="ARBA" id="ARBA00035116"/>
    </source>
</evidence>
<dbReference type="GO" id="GO:0004386">
    <property type="term" value="F:helicase activity"/>
    <property type="evidence" value="ECO:0007669"/>
    <property type="project" value="UniProtKB-KW"/>
</dbReference>
<dbReference type="PANTHER" id="PTHR14074:SF16">
    <property type="entry name" value="ANTIVIRAL INNATE IMMUNE RESPONSE RECEPTOR RIG-I"/>
    <property type="match status" value="1"/>
</dbReference>
<comment type="caution">
    <text evidence="8">The sequence shown here is derived from an EMBL/GenBank/DDBJ whole genome shotgun (WGS) entry which is preliminary data.</text>
</comment>
<dbReference type="InterPro" id="IPR051363">
    <property type="entry name" value="RLR_Helicase"/>
</dbReference>
<dbReference type="InterPro" id="IPR027417">
    <property type="entry name" value="P-loop_NTPase"/>
</dbReference>
<evidence type="ECO:0000259" key="7">
    <source>
        <dbReference type="PROSITE" id="PS51192"/>
    </source>
</evidence>
<dbReference type="Pfam" id="PF00270">
    <property type="entry name" value="DEAD"/>
    <property type="match status" value="1"/>
</dbReference>
<dbReference type="SMART" id="SM00487">
    <property type="entry name" value="DEXDc"/>
    <property type="match status" value="1"/>
</dbReference>
<proteinExistence type="inferred from homology"/>
<comment type="cofactor">
    <cofactor evidence="1">
        <name>Mg(2+)</name>
        <dbReference type="ChEBI" id="CHEBI:18420"/>
    </cofactor>
</comment>
<dbReference type="GO" id="GO:0031047">
    <property type="term" value="P:regulatory ncRNA-mediated gene silencing"/>
    <property type="evidence" value="ECO:0007669"/>
    <property type="project" value="UniProtKB-ARBA"/>
</dbReference>
<evidence type="ECO:0000256" key="1">
    <source>
        <dbReference type="ARBA" id="ARBA00001946"/>
    </source>
</evidence>
<evidence type="ECO:0000313" key="8">
    <source>
        <dbReference type="EMBL" id="KAG1358938.1"/>
    </source>
</evidence>
<evidence type="ECO:0000256" key="5">
    <source>
        <dbReference type="ARBA" id="ARBA00022840"/>
    </source>
</evidence>
<dbReference type="AlphaFoldDB" id="A0A8K0IH53"/>
<organism evidence="8 9">
    <name type="scientific">Cocos nucifera</name>
    <name type="common">Coconut palm</name>
    <dbReference type="NCBI Taxonomy" id="13894"/>
    <lineage>
        <taxon>Eukaryota</taxon>
        <taxon>Viridiplantae</taxon>
        <taxon>Streptophyta</taxon>
        <taxon>Embryophyta</taxon>
        <taxon>Tracheophyta</taxon>
        <taxon>Spermatophyta</taxon>
        <taxon>Magnoliopsida</taxon>
        <taxon>Liliopsida</taxon>
        <taxon>Arecaceae</taxon>
        <taxon>Arecoideae</taxon>
        <taxon>Cocoseae</taxon>
        <taxon>Attaleinae</taxon>
        <taxon>Cocos</taxon>
    </lineage>
</organism>
<evidence type="ECO:0000256" key="2">
    <source>
        <dbReference type="ARBA" id="ARBA00022741"/>
    </source>
</evidence>
<dbReference type="GO" id="GO:0003676">
    <property type="term" value="F:nucleic acid binding"/>
    <property type="evidence" value="ECO:0007669"/>
    <property type="project" value="InterPro"/>
</dbReference>
<dbReference type="CDD" id="cd18034">
    <property type="entry name" value="DEXHc_dicer"/>
    <property type="match status" value="1"/>
</dbReference>
<dbReference type="GO" id="GO:0016787">
    <property type="term" value="F:hydrolase activity"/>
    <property type="evidence" value="ECO:0007669"/>
    <property type="project" value="UniProtKB-KW"/>
</dbReference>
<dbReference type="GO" id="GO:0005737">
    <property type="term" value="C:cytoplasm"/>
    <property type="evidence" value="ECO:0007669"/>
    <property type="project" value="TreeGrafter"/>
</dbReference>
<protein>
    <submittedName>
        <fullName evidence="8">Putative endoribonuclease Dicer</fullName>
    </submittedName>
</protein>
<dbReference type="OrthoDB" id="6513042at2759"/>
<evidence type="ECO:0000256" key="3">
    <source>
        <dbReference type="ARBA" id="ARBA00022801"/>
    </source>
</evidence>
<evidence type="ECO:0000313" key="9">
    <source>
        <dbReference type="Proteomes" id="UP000797356"/>
    </source>
</evidence>
<dbReference type="GO" id="GO:0010467">
    <property type="term" value="P:gene expression"/>
    <property type="evidence" value="ECO:0007669"/>
    <property type="project" value="UniProtKB-ARBA"/>
</dbReference>
<dbReference type="Proteomes" id="UP000797356">
    <property type="component" value="Chromosome 8"/>
</dbReference>
<keyword evidence="5" id="KW-0067">ATP-binding</keyword>
<feature type="domain" description="Helicase ATP-binding" evidence="7">
    <location>
        <begin position="25"/>
        <end position="201"/>
    </location>
</feature>
<reference evidence="8" key="1">
    <citation type="journal article" date="2017" name="Gigascience">
        <title>The genome draft of coconut (Cocos nucifera).</title>
        <authorList>
            <person name="Xiao Y."/>
            <person name="Xu P."/>
            <person name="Fan H."/>
            <person name="Baudouin L."/>
            <person name="Xia W."/>
            <person name="Bocs S."/>
            <person name="Xu J."/>
            <person name="Li Q."/>
            <person name="Guo A."/>
            <person name="Zhou L."/>
            <person name="Li J."/>
            <person name="Wu Y."/>
            <person name="Ma Z."/>
            <person name="Armero A."/>
            <person name="Issali A.E."/>
            <person name="Liu N."/>
            <person name="Peng M."/>
            <person name="Yang Y."/>
        </authorList>
    </citation>
    <scope>NUCLEOTIDE SEQUENCE</scope>
    <source>
        <tissue evidence="8">Spear leaf of Hainan Tall coconut</tissue>
    </source>
</reference>
<keyword evidence="3" id="KW-0378">Hydrolase</keyword>
<keyword evidence="2" id="KW-0547">Nucleotide-binding</keyword>
<dbReference type="GO" id="GO:0005524">
    <property type="term" value="F:ATP binding"/>
    <property type="evidence" value="ECO:0007669"/>
    <property type="project" value="UniProtKB-KW"/>
</dbReference>